<proteinExistence type="predicted"/>
<name>A0AAN1MR44_9BURK</name>
<feature type="domain" description="BioF2-like acetyltransferase" evidence="1">
    <location>
        <begin position="113"/>
        <end position="232"/>
    </location>
</feature>
<dbReference type="Pfam" id="PF13480">
    <property type="entry name" value="Acetyltransf_6"/>
    <property type="match status" value="1"/>
</dbReference>
<dbReference type="AlphaFoldDB" id="A0AAN1MR44"/>
<organism evidence="2 3">
    <name type="scientific">Paraburkholderia hospita</name>
    <dbReference type="NCBI Taxonomy" id="169430"/>
    <lineage>
        <taxon>Bacteria</taxon>
        <taxon>Pseudomonadati</taxon>
        <taxon>Pseudomonadota</taxon>
        <taxon>Betaproteobacteria</taxon>
        <taxon>Burkholderiales</taxon>
        <taxon>Burkholderiaceae</taxon>
        <taxon>Paraburkholderia</taxon>
    </lineage>
</organism>
<dbReference type="KEGG" id="phs:C2L64_50350"/>
<reference evidence="2 3" key="1">
    <citation type="submission" date="2018-01" db="EMBL/GenBank/DDBJ databases">
        <title>Species boundaries and ecological features among Paraburkholderia terrae DSMZ17804T, P. hospita DSMZ17164T and P. caribensis DSMZ13236T.</title>
        <authorList>
            <person name="Pratama A.A."/>
        </authorList>
    </citation>
    <scope>NUCLEOTIDE SEQUENCE [LARGE SCALE GENOMIC DNA]</scope>
    <source>
        <strain evidence="2 3">DSM 17164</strain>
    </source>
</reference>
<sequence length="286" mass="31886">MHGKRVLGEMPYYLARKGVWRVSRLPPLTRSLGPVIEPIAAGGPAAEFRHRMHVTGRLIEQLPRFDSFFQVFDHRVKDALAFALRGFSVSARYTFHIAPDCTPAEAWARMSGKTRNVIRHAATHLTVRPIERPSEFLNFYDANLAARSRTNAYGTLIMRELVNAFVERQAGRLLGAYNPRGQLAGVIGIVWDCNNMYYLLSSRSQTTSGGAISLLIWAAIQEAIDRKLTFDFDGFSTAAAYAFLSGFGGTLKQRLGVERLGTIYSVARTIRRGVFHGSREAFSANL</sequence>
<dbReference type="Gene3D" id="3.40.630.30">
    <property type="match status" value="1"/>
</dbReference>
<dbReference type="EMBL" id="CP026109">
    <property type="protein sequence ID" value="AUT76435.1"/>
    <property type="molecule type" value="Genomic_DNA"/>
</dbReference>
<evidence type="ECO:0000313" key="2">
    <source>
        <dbReference type="EMBL" id="AUT76435.1"/>
    </source>
</evidence>
<dbReference type="SUPFAM" id="SSF55729">
    <property type="entry name" value="Acyl-CoA N-acyltransferases (Nat)"/>
    <property type="match status" value="1"/>
</dbReference>
<protein>
    <submittedName>
        <fullName evidence="2">GNAT family N-acetyltransferase</fullName>
    </submittedName>
</protein>
<evidence type="ECO:0000259" key="1">
    <source>
        <dbReference type="Pfam" id="PF13480"/>
    </source>
</evidence>
<dbReference type="InterPro" id="IPR038740">
    <property type="entry name" value="BioF2-like_GNAT_dom"/>
</dbReference>
<accession>A0AAN1MR44</accession>
<evidence type="ECO:0000313" key="3">
    <source>
        <dbReference type="Proteomes" id="UP000236649"/>
    </source>
</evidence>
<gene>
    <name evidence="2" type="ORF">C2L64_50350</name>
</gene>
<dbReference type="InterPro" id="IPR016181">
    <property type="entry name" value="Acyl_CoA_acyltransferase"/>
</dbReference>
<dbReference type="Proteomes" id="UP000236649">
    <property type="component" value="Chromosome 5"/>
</dbReference>